<dbReference type="InParanoid" id="D8LB55"/>
<feature type="transmembrane region" description="Helical" evidence="1">
    <location>
        <begin position="506"/>
        <end position="531"/>
    </location>
</feature>
<dbReference type="EMBL" id="FN649726">
    <property type="protein sequence ID" value="CBN76564.1"/>
    <property type="molecule type" value="Genomic_DNA"/>
</dbReference>
<keyword evidence="1" id="KW-0472">Membrane</keyword>
<dbReference type="AlphaFoldDB" id="D8LB55"/>
<reference evidence="2 3" key="1">
    <citation type="journal article" date="2010" name="Nature">
        <title>The Ectocarpus genome and the independent evolution of multicellularity in brown algae.</title>
        <authorList>
            <person name="Cock J.M."/>
            <person name="Sterck L."/>
            <person name="Rouze P."/>
            <person name="Scornet D."/>
            <person name="Allen A.E."/>
            <person name="Amoutzias G."/>
            <person name="Anthouard V."/>
            <person name="Artiguenave F."/>
            <person name="Aury J.M."/>
            <person name="Badger J.H."/>
            <person name="Beszteri B."/>
            <person name="Billiau K."/>
            <person name="Bonnet E."/>
            <person name="Bothwell J.H."/>
            <person name="Bowler C."/>
            <person name="Boyen C."/>
            <person name="Brownlee C."/>
            <person name="Carrano C.J."/>
            <person name="Charrier B."/>
            <person name="Cho G.Y."/>
            <person name="Coelho S.M."/>
            <person name="Collen J."/>
            <person name="Corre E."/>
            <person name="Da Silva C."/>
            <person name="Delage L."/>
            <person name="Delaroque N."/>
            <person name="Dittami S.M."/>
            <person name="Doulbeau S."/>
            <person name="Elias M."/>
            <person name="Farnham G."/>
            <person name="Gachon C.M."/>
            <person name="Gschloessl B."/>
            <person name="Heesch S."/>
            <person name="Jabbari K."/>
            <person name="Jubin C."/>
            <person name="Kawai H."/>
            <person name="Kimura K."/>
            <person name="Kloareg B."/>
            <person name="Kupper F.C."/>
            <person name="Lang D."/>
            <person name="Le Bail A."/>
            <person name="Leblanc C."/>
            <person name="Lerouge P."/>
            <person name="Lohr M."/>
            <person name="Lopez P.J."/>
            <person name="Martens C."/>
            <person name="Maumus F."/>
            <person name="Michel G."/>
            <person name="Miranda-Saavedra D."/>
            <person name="Morales J."/>
            <person name="Moreau H."/>
            <person name="Motomura T."/>
            <person name="Nagasato C."/>
            <person name="Napoli C.A."/>
            <person name="Nelson D.R."/>
            <person name="Nyvall-Collen P."/>
            <person name="Peters A.F."/>
            <person name="Pommier C."/>
            <person name="Potin P."/>
            <person name="Poulain J."/>
            <person name="Quesneville H."/>
            <person name="Read B."/>
            <person name="Rensing S.A."/>
            <person name="Ritter A."/>
            <person name="Rousvoal S."/>
            <person name="Samanta M."/>
            <person name="Samson G."/>
            <person name="Schroeder D.C."/>
            <person name="Segurens B."/>
            <person name="Strittmatter M."/>
            <person name="Tonon T."/>
            <person name="Tregear J.W."/>
            <person name="Valentin K."/>
            <person name="von Dassow P."/>
            <person name="Yamagishi T."/>
            <person name="Van de Peer Y."/>
            <person name="Wincker P."/>
        </authorList>
    </citation>
    <scope>NUCLEOTIDE SEQUENCE [LARGE SCALE GENOMIC DNA]</scope>
    <source>
        <strain evidence="3">Ec32 / CCAP1310/4</strain>
    </source>
</reference>
<sequence length="559" mass="60161">MPPSSRPLDGLVWPLVPNSKKAGDRSTTWANKQALAAAIGAVDPALAQRVLDERNWRQKYTKYVYKHVEACLQSKEAAVASSKAGLEWVHNNFEFVREGKSMKLAAAMSSITGSFETAVIKGTKPKPTETVLQVPYKDEILTGNALEDQVDKWVSYGTIEPSAGAAIKDVSQKGEWRDLSDRYFVLLGAGSAMGPLKLLLELGANIVAIDLDRPGIWQRLLGLAENSCGTMIFPLKAGKPQASLSSREELCAAAGANLLAHTPEILNWLKTVSPEKPLVVGSYAYLDGELHVRLSLAMDAIVKGLTESRRDVMPAYLCTPTDVHVIPSAAHDAAASQARSLGLVNLLCKLTGNLAMTLTSNVKPAVVGADGGSLYLVDGLVNKQGPNYALAKRMQHWRAVVARQEYRCKVSSNIAPSTATASVVSNRLFAMAYGGMHFFQPMEVFQQETSNAVMGALLLRDVADPATPSNPTLPLKNPLQLFSFGSFHGGVWRMAYTIDSIGTASVLAYLLVGLLSLLKYFLLAFVVGFAAMKAKDGENPLEALDGVKDSVLGLFKGEL</sequence>
<evidence type="ECO:0000313" key="3">
    <source>
        <dbReference type="Proteomes" id="UP000002630"/>
    </source>
</evidence>
<proteinExistence type="predicted"/>
<dbReference type="EMBL" id="FN647682">
    <property type="protein sequence ID" value="CBN76564.1"/>
    <property type="molecule type" value="Genomic_DNA"/>
</dbReference>
<evidence type="ECO:0000313" key="2">
    <source>
        <dbReference type="EMBL" id="CBN76564.1"/>
    </source>
</evidence>
<evidence type="ECO:0000256" key="1">
    <source>
        <dbReference type="SAM" id="Phobius"/>
    </source>
</evidence>
<dbReference type="OrthoDB" id="46988at2759"/>
<keyword evidence="3" id="KW-1185">Reference proteome</keyword>
<organism evidence="2 3">
    <name type="scientific">Ectocarpus siliculosus</name>
    <name type="common">Brown alga</name>
    <name type="synonym">Conferva siliculosa</name>
    <dbReference type="NCBI Taxonomy" id="2880"/>
    <lineage>
        <taxon>Eukaryota</taxon>
        <taxon>Sar</taxon>
        <taxon>Stramenopiles</taxon>
        <taxon>Ochrophyta</taxon>
        <taxon>PX clade</taxon>
        <taxon>Phaeophyceae</taxon>
        <taxon>Ectocarpales</taxon>
        <taxon>Ectocarpaceae</taxon>
        <taxon>Ectocarpus</taxon>
    </lineage>
</organism>
<keyword evidence="1" id="KW-1133">Transmembrane helix</keyword>
<gene>
    <name evidence="2" type="ORF">Esi_0000_0251</name>
</gene>
<name>D8LB55_ECTSI</name>
<protein>
    <submittedName>
        <fullName evidence="2">Uncharacterized protein</fullName>
    </submittedName>
</protein>
<dbReference type="eggNOG" id="ENOG502RY25">
    <property type="taxonomic scope" value="Eukaryota"/>
</dbReference>
<accession>D8LB55</accession>
<dbReference type="Proteomes" id="UP000002630">
    <property type="component" value="Linkage Group LG01"/>
</dbReference>
<keyword evidence="1" id="KW-0812">Transmembrane</keyword>
<dbReference type="OMA" id="AKWKANI"/>